<dbReference type="RefSeq" id="WP_213944831.1">
    <property type="nucleotide sequence ID" value="NZ_JAHCMY010000003.1"/>
</dbReference>
<feature type="signal peptide" evidence="1">
    <location>
        <begin position="1"/>
        <end position="20"/>
    </location>
</feature>
<dbReference type="InterPro" id="IPR007433">
    <property type="entry name" value="DUF481"/>
</dbReference>
<proteinExistence type="predicted"/>
<dbReference type="Pfam" id="PF04338">
    <property type="entry name" value="DUF481"/>
    <property type="match status" value="1"/>
</dbReference>
<keyword evidence="3" id="KW-1185">Reference proteome</keyword>
<evidence type="ECO:0000313" key="2">
    <source>
        <dbReference type="EMBL" id="MBS9523964.1"/>
    </source>
</evidence>
<sequence>MRYFFLLIFFIFTSSITGLAQEKDTLYIKNQSPLVGKLERIQFGVVRFNADNVGRVEVDITNIKTFRTYGFGYRVQTANREFYIGIFKTHEEEGRVRILTGYDEIDIAIRNLNEVNLLRENFLERVQGRATAGYTFSRSSNIGLWNGSLELGYDTERLDIDLTGSIIVSQEEGGFSRDRENVLLIANYYLSPSWHAWGLGNYQRNLQLGILRRLQQGAGLGIFAIQDKRTISRLASGLVINQEVNIQRQVNSPLYEVPVILEFTFFRLRKPQLNFRTTQSLFVSLTQQGRIRNDGDTRLSWTVINNFEINLNFYNNFDNQPPSELGSTFDYGLVFGVGYRF</sequence>
<organism evidence="2 3">
    <name type="scientific">Litoribacter ruber</name>
    <dbReference type="NCBI Taxonomy" id="702568"/>
    <lineage>
        <taxon>Bacteria</taxon>
        <taxon>Pseudomonadati</taxon>
        <taxon>Bacteroidota</taxon>
        <taxon>Cytophagia</taxon>
        <taxon>Cytophagales</taxon>
        <taxon>Cyclobacteriaceae</taxon>
        <taxon>Litoribacter</taxon>
    </lineage>
</organism>
<keyword evidence="1" id="KW-0732">Signal</keyword>
<dbReference type="EMBL" id="JAHCMY010000003">
    <property type="protein sequence ID" value="MBS9523964.1"/>
    <property type="molecule type" value="Genomic_DNA"/>
</dbReference>
<reference evidence="2 3" key="1">
    <citation type="submission" date="2021-05" db="EMBL/GenBank/DDBJ databases">
        <authorList>
            <person name="Zhang Z.D."/>
            <person name="Osman G."/>
        </authorList>
    </citation>
    <scope>NUCLEOTIDE SEQUENCE [LARGE SCALE GENOMIC DNA]</scope>
    <source>
        <strain evidence="2 3">KCTC 32217</strain>
    </source>
</reference>
<feature type="chain" id="PRO_5042997217" evidence="1">
    <location>
        <begin position="21"/>
        <end position="341"/>
    </location>
</feature>
<evidence type="ECO:0000256" key="1">
    <source>
        <dbReference type="SAM" id="SignalP"/>
    </source>
</evidence>
<evidence type="ECO:0000313" key="3">
    <source>
        <dbReference type="Proteomes" id="UP001319104"/>
    </source>
</evidence>
<dbReference type="AlphaFoldDB" id="A0AAP2CHY4"/>
<gene>
    <name evidence="2" type="ORF">KI659_08045</name>
</gene>
<accession>A0AAP2CHY4</accession>
<name>A0AAP2CHY4_9BACT</name>
<protein>
    <submittedName>
        <fullName evidence="2">DUF481 domain-containing protein</fullName>
    </submittedName>
</protein>
<dbReference type="Proteomes" id="UP001319104">
    <property type="component" value="Unassembled WGS sequence"/>
</dbReference>
<comment type="caution">
    <text evidence="2">The sequence shown here is derived from an EMBL/GenBank/DDBJ whole genome shotgun (WGS) entry which is preliminary data.</text>
</comment>